<feature type="transmembrane region" description="Helical" evidence="1">
    <location>
        <begin position="216"/>
        <end position="234"/>
    </location>
</feature>
<feature type="transmembrane region" description="Helical" evidence="1">
    <location>
        <begin position="131"/>
        <end position="152"/>
    </location>
</feature>
<evidence type="ECO:0000313" key="2">
    <source>
        <dbReference type="EMBL" id="KPL90573.1"/>
    </source>
</evidence>
<keyword evidence="1" id="KW-1133">Transmembrane helix</keyword>
<dbReference type="Proteomes" id="UP000050277">
    <property type="component" value="Unassembled WGS sequence"/>
</dbReference>
<feature type="transmembrane region" description="Helical" evidence="1">
    <location>
        <begin position="295"/>
        <end position="315"/>
    </location>
</feature>
<dbReference type="STRING" id="70996.SE18_05675"/>
<name>A0A0P6YBC6_9CHLR</name>
<dbReference type="EMBL" id="LGKP01000011">
    <property type="protein sequence ID" value="KPL90573.1"/>
    <property type="molecule type" value="Genomic_DNA"/>
</dbReference>
<feature type="transmembrane region" description="Helical" evidence="1">
    <location>
        <begin position="263"/>
        <end position="283"/>
    </location>
</feature>
<feature type="transmembrane region" description="Helical" evidence="1">
    <location>
        <begin position="12"/>
        <end position="34"/>
    </location>
</feature>
<keyword evidence="3" id="KW-1185">Reference proteome</keyword>
<dbReference type="OrthoDB" id="140217at2"/>
<dbReference type="RefSeq" id="WP_054533458.1">
    <property type="nucleotide sequence ID" value="NZ_LGKP01000011.1"/>
</dbReference>
<gene>
    <name evidence="2" type="ORF">SE18_05675</name>
</gene>
<evidence type="ECO:0000313" key="3">
    <source>
        <dbReference type="Proteomes" id="UP000050277"/>
    </source>
</evidence>
<keyword evidence="1" id="KW-0472">Membrane</keyword>
<evidence type="ECO:0000256" key="1">
    <source>
        <dbReference type="SAM" id="Phobius"/>
    </source>
</evidence>
<feature type="transmembrane region" description="Helical" evidence="1">
    <location>
        <begin position="321"/>
        <end position="338"/>
    </location>
</feature>
<organism evidence="2 3">
    <name type="scientific">Herpetosiphon geysericola</name>
    <dbReference type="NCBI Taxonomy" id="70996"/>
    <lineage>
        <taxon>Bacteria</taxon>
        <taxon>Bacillati</taxon>
        <taxon>Chloroflexota</taxon>
        <taxon>Chloroflexia</taxon>
        <taxon>Herpetosiphonales</taxon>
        <taxon>Herpetosiphonaceae</taxon>
        <taxon>Herpetosiphon</taxon>
    </lineage>
</organism>
<accession>A0A0P6YBC6</accession>
<protein>
    <recommendedName>
        <fullName evidence="4">Glycosyltransferase RgtA/B/C/D-like domain-containing protein</fullName>
    </recommendedName>
</protein>
<feature type="transmembrane region" description="Helical" evidence="1">
    <location>
        <begin position="105"/>
        <end position="125"/>
    </location>
</feature>
<evidence type="ECO:0008006" key="4">
    <source>
        <dbReference type="Google" id="ProtNLM"/>
    </source>
</evidence>
<keyword evidence="1" id="KW-0812">Transmembrane</keyword>
<feature type="transmembrane region" description="Helical" evidence="1">
    <location>
        <begin position="345"/>
        <end position="364"/>
    </location>
</feature>
<comment type="caution">
    <text evidence="2">The sequence shown here is derived from an EMBL/GenBank/DDBJ whole genome shotgun (WGS) entry which is preliminary data.</text>
</comment>
<dbReference type="AlphaFoldDB" id="A0A0P6YBC6"/>
<reference evidence="2 3" key="1">
    <citation type="submission" date="2015-07" db="EMBL/GenBank/DDBJ databases">
        <title>Whole genome sequence of Herpetosiphon geysericola DSM 7119.</title>
        <authorList>
            <person name="Hemp J."/>
            <person name="Ward L.M."/>
            <person name="Pace L.A."/>
            <person name="Fischer W.W."/>
        </authorList>
    </citation>
    <scope>NUCLEOTIDE SEQUENCE [LARGE SCALE GENOMIC DNA]</scope>
    <source>
        <strain evidence="2 3">DSM 7119</strain>
    </source>
</reference>
<feature type="transmembrane region" description="Helical" evidence="1">
    <location>
        <begin position="180"/>
        <end position="204"/>
    </location>
</feature>
<proteinExistence type="predicted"/>
<sequence length="487" mass="54612">MEKQQTEGLKQAWWRLGIGGLMLILMLGLMWPAFERGLARRPVLNLQTPDDGLEGTLLHEAQLIRRDRSLYRPIVAEEFISAPYTPLHPMLLSFMPFDPERPFTAGRWVSLLSMLAIGLIISLFVASNTRYWLLGLALGACWLAFPPAQLWALRLKPDLFALSFSALGLLLASWREGRWFGWAAVCFGLAFLAKQTLAIAPLAVGLNLLLHDWRKALKFGTLAIVAAGLPYLALDLVTDGWATRHIWGLHRSEWWSFDLMWKYVRLLGWSLPLLGLALVGLALQWRNFAMRQAGLYAVLAPISLYGAGEIGAHHNHLLETMLAWTLAGGLALGLLLELGLSKRGWWHALTVATLSAGLVQGWLLRQTPSWYGGEFAILDLERFVPYIQSKPGDVLLDNPGLALAAGKPLIFDDPSTMGPAIESGVWPAHGLFESIRQRRWSLIMLPFNVQTDQIDVTGRWTEETIRLIDQYYQLEFADTVFTYVPKP</sequence>